<dbReference type="AlphaFoldDB" id="A0A3T0E9I6"/>
<dbReference type="Proteomes" id="UP000286954">
    <property type="component" value="Chromosome"/>
</dbReference>
<dbReference type="InterPro" id="IPR012338">
    <property type="entry name" value="Beta-lactam/transpept-like"/>
</dbReference>
<name>A0A3T0E9I6_9PROT</name>
<dbReference type="OrthoDB" id="5377981at2"/>
<dbReference type="Pfam" id="PF00144">
    <property type="entry name" value="Beta-lactamase"/>
    <property type="match status" value="1"/>
</dbReference>
<reference evidence="1 2" key="1">
    <citation type="submission" date="2016-12" db="EMBL/GenBank/DDBJ databases">
        <title>The genome of dimorphic prosthecate Glycocaulis alkaliphilus 6b-8t, isolated from crude oil dictates its adaptability in petroleum environments.</title>
        <authorList>
            <person name="Wu X.-L."/>
            <person name="Geng S."/>
        </authorList>
    </citation>
    <scope>NUCLEOTIDE SEQUENCE [LARGE SCALE GENOMIC DNA]</scope>
    <source>
        <strain evidence="1 2">6B-8</strain>
    </source>
</reference>
<dbReference type="RefSeq" id="WP_127566621.1">
    <property type="nucleotide sequence ID" value="NZ_BMFB01000003.1"/>
</dbReference>
<dbReference type="PROSITE" id="PS51257">
    <property type="entry name" value="PROKAR_LIPOPROTEIN"/>
    <property type="match status" value="1"/>
</dbReference>
<dbReference type="PANTHER" id="PTHR43283">
    <property type="entry name" value="BETA-LACTAMASE-RELATED"/>
    <property type="match status" value="1"/>
</dbReference>
<evidence type="ECO:0000313" key="2">
    <source>
        <dbReference type="Proteomes" id="UP000286954"/>
    </source>
</evidence>
<dbReference type="InterPro" id="IPR001466">
    <property type="entry name" value="Beta-lactam-related"/>
</dbReference>
<dbReference type="SUPFAM" id="SSF56601">
    <property type="entry name" value="beta-lactamase/transpeptidase-like"/>
    <property type="match status" value="1"/>
</dbReference>
<organism evidence="1 2">
    <name type="scientific">Glycocaulis alkaliphilus</name>
    <dbReference type="NCBI Taxonomy" id="1434191"/>
    <lineage>
        <taxon>Bacteria</taxon>
        <taxon>Pseudomonadati</taxon>
        <taxon>Pseudomonadota</taxon>
        <taxon>Alphaproteobacteria</taxon>
        <taxon>Maricaulales</taxon>
        <taxon>Maricaulaceae</taxon>
        <taxon>Glycocaulis</taxon>
    </lineage>
</organism>
<accession>A0A3T0E9I6</accession>
<keyword evidence="2" id="KW-1185">Reference proteome</keyword>
<evidence type="ECO:0000313" key="1">
    <source>
        <dbReference type="EMBL" id="AZU03979.1"/>
    </source>
</evidence>
<protein>
    <submittedName>
        <fullName evidence="1">Beta-lactamase</fullName>
    </submittedName>
</protein>
<proteinExistence type="predicted"/>
<dbReference type="KEGG" id="gak:X907_1446"/>
<dbReference type="PANTHER" id="PTHR43283:SF3">
    <property type="entry name" value="BETA-LACTAMASE FAMILY PROTEIN (AFU_ORTHOLOGUE AFUA_5G07500)"/>
    <property type="match status" value="1"/>
</dbReference>
<gene>
    <name evidence="1" type="ORF">X907_1446</name>
</gene>
<dbReference type="EMBL" id="CP018911">
    <property type="protein sequence ID" value="AZU03979.1"/>
    <property type="molecule type" value="Genomic_DNA"/>
</dbReference>
<dbReference type="Gene3D" id="3.40.710.10">
    <property type="entry name" value="DD-peptidase/beta-lactamase superfamily"/>
    <property type="match status" value="1"/>
</dbReference>
<sequence length="437" mass="46851">MYDARWRLTTLLLASALAGSLGLAACSPQTQASADTVSESIPAARELNGQGLAALDATLNQFAAAQARSGYVALIARDGVVQHISETGYADIEAERPMNADTLVRIASMTKPVTAVAVMQLVENGALRLDQPLADIIPAFADAHVAVSVMANESGEIATVPAARAITIEDLLTHTSGIGYVFDYETDLGRLYLTRNVYEDRDMTLEQRIDHLAGLPLYFQPGERWYYSWSNDILGRVVEVVSGQDLESYMQSRIFRPLGMDSTTFFPDEALHGRIATLYTHDESGAIQALPSSLDYAFGANVAAGGAGLFSTANDYFRFAQTLANGGELEGTRILSQDGVNAMTRVHVGADRMPENMNAGNLGFGYSLGVVYEGQGSSASGYPADFGWGGYFDTDFFVSPQTGVVALILAQEQPSATTPREGARAIFRQLMPAVIAE</sequence>
<dbReference type="InterPro" id="IPR050789">
    <property type="entry name" value="Diverse_Enzym_Activities"/>
</dbReference>